<reference evidence="1" key="1">
    <citation type="submission" date="2020-06" db="EMBL/GenBank/DDBJ databases">
        <authorList>
            <person name="Li T."/>
            <person name="Hu X."/>
            <person name="Zhang T."/>
            <person name="Song X."/>
            <person name="Zhang H."/>
            <person name="Dai N."/>
            <person name="Sheng W."/>
            <person name="Hou X."/>
            <person name="Wei L."/>
        </authorList>
    </citation>
    <scope>NUCLEOTIDE SEQUENCE</scope>
    <source>
        <strain evidence="1">G02</strain>
        <tissue evidence="1">Leaf</tissue>
    </source>
</reference>
<name>A0AAW2J0V2_SESRA</name>
<dbReference type="PANTHER" id="PTHR31286:SF99">
    <property type="entry name" value="DUF4283 DOMAIN-CONTAINING PROTEIN"/>
    <property type="match status" value="1"/>
</dbReference>
<reference evidence="1" key="2">
    <citation type="journal article" date="2024" name="Plant">
        <title>Genomic evolution and insights into agronomic trait innovations of Sesamum species.</title>
        <authorList>
            <person name="Miao H."/>
            <person name="Wang L."/>
            <person name="Qu L."/>
            <person name="Liu H."/>
            <person name="Sun Y."/>
            <person name="Le M."/>
            <person name="Wang Q."/>
            <person name="Wei S."/>
            <person name="Zheng Y."/>
            <person name="Lin W."/>
            <person name="Duan Y."/>
            <person name="Cao H."/>
            <person name="Xiong S."/>
            <person name="Wang X."/>
            <person name="Wei L."/>
            <person name="Li C."/>
            <person name="Ma Q."/>
            <person name="Ju M."/>
            <person name="Zhao R."/>
            <person name="Li G."/>
            <person name="Mu C."/>
            <person name="Tian Q."/>
            <person name="Mei H."/>
            <person name="Zhang T."/>
            <person name="Gao T."/>
            <person name="Zhang H."/>
        </authorList>
    </citation>
    <scope>NUCLEOTIDE SEQUENCE</scope>
    <source>
        <strain evidence="1">G02</strain>
    </source>
</reference>
<gene>
    <name evidence="1" type="ORF">Sradi_7110700</name>
</gene>
<evidence type="ECO:0000313" key="1">
    <source>
        <dbReference type="EMBL" id="KAL0288032.1"/>
    </source>
</evidence>
<comment type="caution">
    <text evidence="1">The sequence shown here is derived from an EMBL/GenBank/DDBJ whole genome shotgun (WGS) entry which is preliminary data.</text>
</comment>
<dbReference type="EMBL" id="JACGWJ010000817">
    <property type="protein sequence ID" value="KAL0288032.1"/>
    <property type="molecule type" value="Genomic_DNA"/>
</dbReference>
<protein>
    <recommendedName>
        <fullName evidence="2">DUF4283 domain-containing protein</fullName>
    </recommendedName>
</protein>
<organism evidence="1">
    <name type="scientific">Sesamum radiatum</name>
    <name type="common">Black benniseed</name>
    <dbReference type="NCBI Taxonomy" id="300843"/>
    <lineage>
        <taxon>Eukaryota</taxon>
        <taxon>Viridiplantae</taxon>
        <taxon>Streptophyta</taxon>
        <taxon>Embryophyta</taxon>
        <taxon>Tracheophyta</taxon>
        <taxon>Spermatophyta</taxon>
        <taxon>Magnoliopsida</taxon>
        <taxon>eudicotyledons</taxon>
        <taxon>Gunneridae</taxon>
        <taxon>Pentapetalae</taxon>
        <taxon>asterids</taxon>
        <taxon>lamiids</taxon>
        <taxon>Lamiales</taxon>
        <taxon>Pedaliaceae</taxon>
        <taxon>Sesamum</taxon>
    </lineage>
</organism>
<proteinExistence type="predicted"/>
<accession>A0AAW2J0V2</accession>
<sequence>MEEVIEGCPWLYLGQPIVLQKWEPGMVLRKLKHTEVPMWIKHRHLPVELWTTEGLSTVASGIGRPLYPNAITRACTRLDFARVCVMLNAIRRLHVPNNKIEKPKVAVYVQKRPVQPPPTVSKPMAKDAVRTVQHTVPEEDGTGAFWNVRGLNRRDHQVAVKELVNEFRLNFLGLFETRVSAVNIFTPGHERVPGLYPRHRINTYRFRENYFLGIIAVKEIVAYGNVWIDCWLMMLATTVAEFALSMS</sequence>
<dbReference type="InterPro" id="IPR040256">
    <property type="entry name" value="At4g02000-like"/>
</dbReference>
<evidence type="ECO:0008006" key="2">
    <source>
        <dbReference type="Google" id="ProtNLM"/>
    </source>
</evidence>
<dbReference type="AlphaFoldDB" id="A0AAW2J0V2"/>
<dbReference type="PANTHER" id="PTHR31286">
    <property type="entry name" value="GLYCINE-RICH CELL WALL STRUCTURAL PROTEIN 1.8-LIKE"/>
    <property type="match status" value="1"/>
</dbReference>